<dbReference type="GO" id="GO:0004655">
    <property type="term" value="F:porphobilinogen synthase activity"/>
    <property type="evidence" value="ECO:0007669"/>
    <property type="project" value="UniProtKB-EC"/>
</dbReference>
<evidence type="ECO:0000256" key="1">
    <source>
        <dbReference type="ARBA" id="ARBA00004694"/>
    </source>
</evidence>
<evidence type="ECO:0000256" key="8">
    <source>
        <dbReference type="ARBA" id="ARBA00023244"/>
    </source>
</evidence>
<comment type="catalytic activity">
    <reaction evidence="10">
        <text>2 5-aminolevulinate = porphobilinogen + 2 H2O + H(+)</text>
        <dbReference type="Rhea" id="RHEA:24064"/>
        <dbReference type="ChEBI" id="CHEBI:15377"/>
        <dbReference type="ChEBI" id="CHEBI:15378"/>
        <dbReference type="ChEBI" id="CHEBI:58126"/>
        <dbReference type="ChEBI" id="CHEBI:356416"/>
        <dbReference type="EC" id="4.2.1.24"/>
    </reaction>
</comment>
<gene>
    <name evidence="11" type="ORF">Cri9333_1069</name>
</gene>
<name>K9VWV1_9CYAN</name>
<comment type="subunit">
    <text evidence="3">Homooctamer.</text>
</comment>
<dbReference type="KEGG" id="cep:Cri9333_1069"/>
<dbReference type="UniPathway" id="UPA00251">
    <property type="reaction ID" value="UER00318"/>
</dbReference>
<dbReference type="InterPro" id="IPR001731">
    <property type="entry name" value="ALAD"/>
</dbReference>
<proteinExistence type="inferred from homology"/>
<evidence type="ECO:0000256" key="7">
    <source>
        <dbReference type="ARBA" id="ARBA00023239"/>
    </source>
</evidence>
<evidence type="ECO:0000256" key="6">
    <source>
        <dbReference type="ARBA" id="ARBA00023133"/>
    </source>
</evidence>
<dbReference type="STRING" id="1173022.Cri9333_1069"/>
<evidence type="ECO:0000256" key="10">
    <source>
        <dbReference type="ARBA" id="ARBA00047651"/>
    </source>
</evidence>
<protein>
    <recommendedName>
        <fullName evidence="5">Delta-aminolevulinic acid dehydratase</fullName>
        <ecNumber evidence="4">4.2.1.24</ecNumber>
    </recommendedName>
    <alternativeName>
        <fullName evidence="9">Porphobilinogen synthase</fullName>
    </alternativeName>
</protein>
<dbReference type="Proteomes" id="UP000010472">
    <property type="component" value="Chromosome"/>
</dbReference>
<dbReference type="InterPro" id="IPR013785">
    <property type="entry name" value="Aldolase_TIM"/>
</dbReference>
<evidence type="ECO:0000256" key="5">
    <source>
        <dbReference type="ARBA" id="ARBA00020771"/>
    </source>
</evidence>
<dbReference type="Gene3D" id="3.20.20.70">
    <property type="entry name" value="Aldolase class I"/>
    <property type="match status" value="1"/>
</dbReference>
<comment type="similarity">
    <text evidence="2">Belongs to the ALAD family.</text>
</comment>
<keyword evidence="8" id="KW-0627">Porphyrin biosynthesis</keyword>
<evidence type="ECO:0000313" key="11">
    <source>
        <dbReference type="EMBL" id="AFZ11982.1"/>
    </source>
</evidence>
<evidence type="ECO:0000256" key="3">
    <source>
        <dbReference type="ARBA" id="ARBA00011823"/>
    </source>
</evidence>
<evidence type="ECO:0000313" key="12">
    <source>
        <dbReference type="Proteomes" id="UP000010472"/>
    </source>
</evidence>
<dbReference type="SUPFAM" id="SSF51569">
    <property type="entry name" value="Aldolase"/>
    <property type="match status" value="1"/>
</dbReference>
<dbReference type="Pfam" id="PF00490">
    <property type="entry name" value="ALAD"/>
    <property type="match status" value="1"/>
</dbReference>
<keyword evidence="6" id="KW-0350">Heme biosynthesis</keyword>
<evidence type="ECO:0000256" key="4">
    <source>
        <dbReference type="ARBA" id="ARBA00012053"/>
    </source>
</evidence>
<reference evidence="11 12" key="1">
    <citation type="submission" date="2012-06" db="EMBL/GenBank/DDBJ databases">
        <title>Finished chromosome of genome of Crinalium epipsammum PCC 9333.</title>
        <authorList>
            <consortium name="US DOE Joint Genome Institute"/>
            <person name="Gugger M."/>
            <person name="Coursin T."/>
            <person name="Rippka R."/>
            <person name="Tandeau De Marsac N."/>
            <person name="Huntemann M."/>
            <person name="Wei C.-L."/>
            <person name="Han J."/>
            <person name="Detter J.C."/>
            <person name="Han C."/>
            <person name="Tapia R."/>
            <person name="Davenport K."/>
            <person name="Daligault H."/>
            <person name="Erkkila T."/>
            <person name="Gu W."/>
            <person name="Munk A.C.C."/>
            <person name="Teshima H."/>
            <person name="Xu Y."/>
            <person name="Chain P."/>
            <person name="Chen A."/>
            <person name="Krypides N."/>
            <person name="Mavromatis K."/>
            <person name="Markowitz V."/>
            <person name="Szeto E."/>
            <person name="Ivanova N."/>
            <person name="Mikhailova N."/>
            <person name="Ovchinnikova G."/>
            <person name="Pagani I."/>
            <person name="Pati A."/>
            <person name="Goodwin L."/>
            <person name="Peters L."/>
            <person name="Pitluck S."/>
            <person name="Woyke T."/>
            <person name="Kerfeld C."/>
        </authorList>
    </citation>
    <scope>NUCLEOTIDE SEQUENCE [LARGE SCALE GENOMIC DNA]</scope>
    <source>
        <strain evidence="11 12">PCC 9333</strain>
    </source>
</reference>
<keyword evidence="12" id="KW-1185">Reference proteome</keyword>
<dbReference type="EMBL" id="CP003620">
    <property type="protein sequence ID" value="AFZ11982.1"/>
    <property type="molecule type" value="Genomic_DNA"/>
</dbReference>
<sequence>MSSSPSPQPIIHRPRRLRRTETLRRMVRENVLRVEDLIYPLFVMEGEGEGQREEVPSMPGCYRYTLETCPCLLEYYLSH</sequence>
<accession>K9VWV1</accession>
<dbReference type="AlphaFoldDB" id="K9VWV1"/>
<evidence type="ECO:0000256" key="9">
    <source>
        <dbReference type="ARBA" id="ARBA00032837"/>
    </source>
</evidence>
<dbReference type="HOGENOM" id="CLU_2600158_0_0_3"/>
<dbReference type="SMART" id="SM01004">
    <property type="entry name" value="ALAD"/>
    <property type="match status" value="1"/>
</dbReference>
<dbReference type="GO" id="GO:0006782">
    <property type="term" value="P:protoporphyrinogen IX biosynthetic process"/>
    <property type="evidence" value="ECO:0007669"/>
    <property type="project" value="UniProtKB-UniPathway"/>
</dbReference>
<keyword evidence="7" id="KW-0456">Lyase</keyword>
<dbReference type="GO" id="GO:0046872">
    <property type="term" value="F:metal ion binding"/>
    <property type="evidence" value="ECO:0007669"/>
    <property type="project" value="InterPro"/>
</dbReference>
<comment type="pathway">
    <text evidence="1">Porphyrin-containing compound metabolism; protoporphyrin-IX biosynthesis; coproporphyrinogen-III from 5-aminolevulinate: step 1/4.</text>
</comment>
<organism evidence="11 12">
    <name type="scientific">Crinalium epipsammum PCC 9333</name>
    <dbReference type="NCBI Taxonomy" id="1173022"/>
    <lineage>
        <taxon>Bacteria</taxon>
        <taxon>Bacillati</taxon>
        <taxon>Cyanobacteriota</taxon>
        <taxon>Cyanophyceae</taxon>
        <taxon>Gomontiellales</taxon>
        <taxon>Gomontiellaceae</taxon>
        <taxon>Crinalium</taxon>
    </lineage>
</organism>
<evidence type="ECO:0000256" key="2">
    <source>
        <dbReference type="ARBA" id="ARBA00008055"/>
    </source>
</evidence>
<dbReference type="EC" id="4.2.1.24" evidence="4"/>
<dbReference type="eggNOG" id="COG0113">
    <property type="taxonomic scope" value="Bacteria"/>
</dbReference>